<keyword evidence="2" id="KW-0472">Membrane</keyword>
<proteinExistence type="predicted"/>
<feature type="transmembrane region" description="Helical" evidence="2">
    <location>
        <begin position="42"/>
        <end position="60"/>
    </location>
</feature>
<name>L9WSX3_9EURY</name>
<feature type="transmembrane region" description="Helical" evidence="2">
    <location>
        <begin position="66"/>
        <end position="84"/>
    </location>
</feature>
<keyword evidence="2" id="KW-0812">Transmembrane</keyword>
<gene>
    <name evidence="3" type="ORF">C493_15890</name>
</gene>
<evidence type="ECO:0000256" key="1">
    <source>
        <dbReference type="SAM" id="MobiDB-lite"/>
    </source>
</evidence>
<dbReference type="PATRIC" id="fig|1227499.3.peg.3256"/>
<dbReference type="OrthoDB" id="204383at2157"/>
<dbReference type="STRING" id="1227499.C493_15890"/>
<sequence length="183" mass="19148">MQLEQPAQTESQSQSGAESRPESESRDAGWSGTVPAAFDLRIIGLVVVAGGLAASVNIPFGGLPVAIAAFVLLAAGGTAVHALGERQLRRITAGLVERWSARGGQIEDVTRSSNGMQTEWTIHTAGGNVVVGGFPLFPMTKLTVEWQGVGDTMDADEAEENIDALAKGLYAEIFEIGDAPQQS</sequence>
<keyword evidence="4" id="KW-1185">Reference proteome</keyword>
<dbReference type="Proteomes" id="UP000011602">
    <property type="component" value="Unassembled WGS sequence"/>
</dbReference>
<feature type="region of interest" description="Disordered" evidence="1">
    <location>
        <begin position="1"/>
        <end position="30"/>
    </location>
</feature>
<comment type="caution">
    <text evidence="3">The sequence shown here is derived from an EMBL/GenBank/DDBJ whole genome shotgun (WGS) entry which is preliminary data.</text>
</comment>
<dbReference type="AlphaFoldDB" id="L9WSX3"/>
<evidence type="ECO:0000313" key="3">
    <source>
        <dbReference type="EMBL" id="ELY52545.1"/>
    </source>
</evidence>
<feature type="compositionally biased region" description="Polar residues" evidence="1">
    <location>
        <begin position="1"/>
        <end position="17"/>
    </location>
</feature>
<dbReference type="RefSeq" id="WP_007260442.1">
    <property type="nucleotide sequence ID" value="NZ_AOHZ01000075.1"/>
</dbReference>
<dbReference type="eggNOG" id="arCOG10771">
    <property type="taxonomic scope" value="Archaea"/>
</dbReference>
<keyword evidence="2" id="KW-1133">Transmembrane helix</keyword>
<reference evidence="3 4" key="1">
    <citation type="journal article" date="2014" name="PLoS Genet.">
        <title>Phylogenetically driven sequencing of extremely halophilic archaea reveals strategies for static and dynamic osmo-response.</title>
        <authorList>
            <person name="Becker E.A."/>
            <person name="Seitzer P.M."/>
            <person name="Tritt A."/>
            <person name="Larsen D."/>
            <person name="Krusor M."/>
            <person name="Yao A.I."/>
            <person name="Wu D."/>
            <person name="Madern D."/>
            <person name="Eisen J.A."/>
            <person name="Darling A.E."/>
            <person name="Facciotti M.T."/>
        </authorList>
    </citation>
    <scope>NUCLEOTIDE SEQUENCE [LARGE SCALE GENOMIC DNA]</scope>
    <source>
        <strain evidence="3 4">JCM 12255</strain>
    </source>
</reference>
<accession>L9WSX3</accession>
<organism evidence="3 4">
    <name type="scientific">Natronolimnohabitans innermongolicus JCM 12255</name>
    <dbReference type="NCBI Taxonomy" id="1227499"/>
    <lineage>
        <taxon>Archaea</taxon>
        <taxon>Methanobacteriati</taxon>
        <taxon>Methanobacteriota</taxon>
        <taxon>Stenosarchaea group</taxon>
        <taxon>Halobacteria</taxon>
        <taxon>Halobacteriales</taxon>
        <taxon>Natrialbaceae</taxon>
        <taxon>Natronolimnohabitans</taxon>
    </lineage>
</organism>
<protein>
    <submittedName>
        <fullName evidence="3">Uncharacterized protein</fullName>
    </submittedName>
</protein>
<evidence type="ECO:0000313" key="4">
    <source>
        <dbReference type="Proteomes" id="UP000011602"/>
    </source>
</evidence>
<evidence type="ECO:0000256" key="2">
    <source>
        <dbReference type="SAM" id="Phobius"/>
    </source>
</evidence>
<dbReference type="EMBL" id="AOHZ01000075">
    <property type="protein sequence ID" value="ELY52545.1"/>
    <property type="molecule type" value="Genomic_DNA"/>
</dbReference>